<evidence type="ECO:0000313" key="4">
    <source>
        <dbReference type="Proteomes" id="UP001390339"/>
    </source>
</evidence>
<protein>
    <submittedName>
        <fullName evidence="3">Ankyrin repeat-containing domain protein</fullName>
    </submittedName>
</protein>
<evidence type="ECO:0000259" key="2">
    <source>
        <dbReference type="PROSITE" id="PS50181"/>
    </source>
</evidence>
<dbReference type="PROSITE" id="PS50181">
    <property type="entry name" value="FBOX"/>
    <property type="match status" value="1"/>
</dbReference>
<dbReference type="EMBL" id="JAPCWZ010000007">
    <property type="protein sequence ID" value="KAK8857285.1"/>
    <property type="molecule type" value="Genomic_DNA"/>
</dbReference>
<evidence type="ECO:0000313" key="3">
    <source>
        <dbReference type="EMBL" id="KAK8857285.1"/>
    </source>
</evidence>
<reference evidence="3 4" key="1">
    <citation type="journal article" date="2024" name="IMA Fungus">
        <title>Apiospora arundinis, a panoply of carbohydrate-active enzymes and secondary metabolites.</title>
        <authorList>
            <person name="Sorensen T."/>
            <person name="Petersen C."/>
            <person name="Muurmann A.T."/>
            <person name="Christiansen J.V."/>
            <person name="Brundto M.L."/>
            <person name="Overgaard C.K."/>
            <person name="Boysen A.T."/>
            <person name="Wollenberg R.D."/>
            <person name="Larsen T.O."/>
            <person name="Sorensen J.L."/>
            <person name="Nielsen K.L."/>
            <person name="Sondergaard T.E."/>
        </authorList>
    </citation>
    <scope>NUCLEOTIDE SEQUENCE [LARGE SCALE GENOMIC DNA]</scope>
    <source>
        <strain evidence="3 4">AAU 773</strain>
    </source>
</reference>
<accession>A0ABR2I783</accession>
<organism evidence="3 4">
    <name type="scientific">Apiospora arundinis</name>
    <dbReference type="NCBI Taxonomy" id="335852"/>
    <lineage>
        <taxon>Eukaryota</taxon>
        <taxon>Fungi</taxon>
        <taxon>Dikarya</taxon>
        <taxon>Ascomycota</taxon>
        <taxon>Pezizomycotina</taxon>
        <taxon>Sordariomycetes</taxon>
        <taxon>Xylariomycetidae</taxon>
        <taxon>Amphisphaeriales</taxon>
        <taxon>Apiosporaceae</taxon>
        <taxon>Apiospora</taxon>
    </lineage>
</organism>
<feature type="repeat" description="ANK" evidence="1">
    <location>
        <begin position="342"/>
        <end position="374"/>
    </location>
</feature>
<name>A0ABR2I783_9PEZI</name>
<feature type="repeat" description="ANK" evidence="1">
    <location>
        <begin position="374"/>
        <end position="403"/>
    </location>
</feature>
<dbReference type="Pfam" id="PF12796">
    <property type="entry name" value="Ank_2"/>
    <property type="match status" value="1"/>
</dbReference>
<feature type="domain" description="F-box" evidence="2">
    <location>
        <begin position="1"/>
        <end position="50"/>
    </location>
</feature>
<dbReference type="PROSITE" id="PS50088">
    <property type="entry name" value="ANK_REPEAT"/>
    <property type="match status" value="2"/>
</dbReference>
<dbReference type="InterPro" id="IPR001810">
    <property type="entry name" value="F-box_dom"/>
</dbReference>
<keyword evidence="1" id="KW-0040">ANK repeat</keyword>
<dbReference type="InterPro" id="IPR052801">
    <property type="entry name" value="Ankyrin-EF-hand"/>
</dbReference>
<dbReference type="SMART" id="SM00248">
    <property type="entry name" value="ANK"/>
    <property type="match status" value="4"/>
</dbReference>
<dbReference type="SUPFAM" id="SSF81383">
    <property type="entry name" value="F-box domain"/>
    <property type="match status" value="1"/>
</dbReference>
<dbReference type="Gene3D" id="1.25.40.20">
    <property type="entry name" value="Ankyrin repeat-containing domain"/>
    <property type="match status" value="1"/>
</dbReference>
<proteinExistence type="predicted"/>
<comment type="caution">
    <text evidence="3">The sequence shown here is derived from an EMBL/GenBank/DDBJ whole genome shotgun (WGS) entry which is preliminary data.</text>
</comment>
<dbReference type="Proteomes" id="UP001390339">
    <property type="component" value="Unassembled WGS sequence"/>
</dbReference>
<sequence length="494" mass="56009">MNLLSLPPELVERIFQDVACSREFKRVMRLRLVSRMFKRWIDDTIFRLRLINRIPGSPDWLMSPGGKILYPEWYAYVYEYLAYQAWLEKDPKSLFGRIRRAAVTISELAGDAEPPAVMARLQALCGLACGLGGPDISPSNSYPLLRTDRPKLIKFFTQRWVDGWTPEELENDLIVAAAHLGFRPVIDQAIFEGHLLCPWGSGTEVFSRVFGRVFQSALVKGDVSMLRLLLTSSTEYEPDGPLHRNIRSLIMKGAALFGHREAYDFALGGDLRGNIEYIMQEMQYPDQYERTRSMISGRSSRPGVEQLSLKIKHGHTEMVKYLLEQGISPNHEEGKAEGPFCQPYKPLINAVGKGSLEIVKLLLDHGADPNWFHETNTPLMVAARLSWYHIAETLLAAGADVHAGCPPPIVLAVLKEDMDMFRLLRRRGAKLDTPESGGWAMALARLYGLESMVGVLEREGVEADVILHRCARFEELYADDYLYAWPDEEESWYS</sequence>
<dbReference type="PROSITE" id="PS50297">
    <property type="entry name" value="ANK_REP_REGION"/>
    <property type="match status" value="2"/>
</dbReference>
<gene>
    <name evidence="3" type="ORF">PGQ11_013197</name>
</gene>
<dbReference type="PANTHER" id="PTHR24127">
    <property type="entry name" value="ANKYRIN REPEAT AND EF-HAND DOMAIN-CONTAINING PROTEIN 1"/>
    <property type="match status" value="1"/>
</dbReference>
<dbReference type="SUPFAM" id="SSF48403">
    <property type="entry name" value="Ankyrin repeat"/>
    <property type="match status" value="1"/>
</dbReference>
<keyword evidence="4" id="KW-1185">Reference proteome</keyword>
<dbReference type="InterPro" id="IPR036770">
    <property type="entry name" value="Ankyrin_rpt-contain_sf"/>
</dbReference>
<dbReference type="InterPro" id="IPR036047">
    <property type="entry name" value="F-box-like_dom_sf"/>
</dbReference>
<dbReference type="PANTHER" id="PTHR24127:SF1">
    <property type="entry name" value="ANKYRIN REPEAT AND EF-HAND DOMAIN-CONTAINING PROTEIN 1"/>
    <property type="match status" value="1"/>
</dbReference>
<evidence type="ECO:0000256" key="1">
    <source>
        <dbReference type="PROSITE-ProRule" id="PRU00023"/>
    </source>
</evidence>
<dbReference type="InterPro" id="IPR002110">
    <property type="entry name" value="Ankyrin_rpt"/>
</dbReference>